<name>A0A0A9DA34_ARUDO</name>
<reference evidence="1" key="2">
    <citation type="journal article" date="2015" name="Data Brief">
        <title>Shoot transcriptome of the giant reed, Arundo donax.</title>
        <authorList>
            <person name="Barrero R.A."/>
            <person name="Guerrero F.D."/>
            <person name="Moolhuijzen P."/>
            <person name="Goolsby J.A."/>
            <person name="Tidwell J."/>
            <person name="Bellgard S.E."/>
            <person name="Bellgard M.I."/>
        </authorList>
    </citation>
    <scope>NUCLEOTIDE SEQUENCE</scope>
    <source>
        <tissue evidence="1">Shoot tissue taken approximately 20 cm above the soil surface</tissue>
    </source>
</reference>
<evidence type="ECO:0000313" key="1">
    <source>
        <dbReference type="EMBL" id="JAD84651.1"/>
    </source>
</evidence>
<protein>
    <submittedName>
        <fullName evidence="1">Signal recognition particle 68 kDa protein, putative</fullName>
    </submittedName>
</protein>
<sequence length="147" mass="16683">MSLLQVTKGPYHPQQYLIVNMVSTYGLSNYVPELFMQICHPITADLNIRNNWEQTYIFRVSYQCCNPCLYGRIPWLKHTFVLSSPSDIVETPLESLVGILSSSIIPVACSMQLLDLQLSDRDFRSWIKALSGLFASCCSAESVRERA</sequence>
<proteinExistence type="predicted"/>
<reference evidence="1" key="1">
    <citation type="submission" date="2014-09" db="EMBL/GenBank/DDBJ databases">
        <authorList>
            <person name="Magalhaes I.L.F."/>
            <person name="Oliveira U."/>
            <person name="Santos F.R."/>
            <person name="Vidigal T.H.D.A."/>
            <person name="Brescovit A.D."/>
            <person name="Santos A.J."/>
        </authorList>
    </citation>
    <scope>NUCLEOTIDE SEQUENCE</scope>
    <source>
        <tissue evidence="1">Shoot tissue taken approximately 20 cm above the soil surface</tissue>
    </source>
</reference>
<organism evidence="1">
    <name type="scientific">Arundo donax</name>
    <name type="common">Giant reed</name>
    <name type="synonym">Donax arundinaceus</name>
    <dbReference type="NCBI Taxonomy" id="35708"/>
    <lineage>
        <taxon>Eukaryota</taxon>
        <taxon>Viridiplantae</taxon>
        <taxon>Streptophyta</taxon>
        <taxon>Embryophyta</taxon>
        <taxon>Tracheophyta</taxon>
        <taxon>Spermatophyta</taxon>
        <taxon>Magnoliopsida</taxon>
        <taxon>Liliopsida</taxon>
        <taxon>Poales</taxon>
        <taxon>Poaceae</taxon>
        <taxon>PACMAD clade</taxon>
        <taxon>Arundinoideae</taxon>
        <taxon>Arundineae</taxon>
        <taxon>Arundo</taxon>
    </lineage>
</organism>
<dbReference type="EMBL" id="GBRH01213244">
    <property type="protein sequence ID" value="JAD84651.1"/>
    <property type="molecule type" value="Transcribed_RNA"/>
</dbReference>
<accession>A0A0A9DA34</accession>
<dbReference type="AlphaFoldDB" id="A0A0A9DA34"/>